<protein>
    <submittedName>
        <fullName evidence="2">Uncharacterized protein</fullName>
    </submittedName>
</protein>
<accession>A0ABX6IEF2</accession>
<gene>
    <name evidence="2" type="ORF">GII31_04170</name>
</gene>
<dbReference type="RefSeq" id="WP_213247070.1">
    <property type="nucleotide sequence ID" value="NZ_CP045806.1"/>
</dbReference>
<evidence type="ECO:0000313" key="3">
    <source>
        <dbReference type="Proteomes" id="UP001059836"/>
    </source>
</evidence>
<evidence type="ECO:0000256" key="1">
    <source>
        <dbReference type="SAM" id="MobiDB-lite"/>
    </source>
</evidence>
<reference evidence="2" key="1">
    <citation type="journal article" date="2021" name="Nat. Microbiol.">
        <title>Cocultivation of an ultrasmall environmental parasitic bacterium with lytic ability against bacteria associated with wastewater foams.</title>
        <authorList>
            <person name="Batinovic S."/>
            <person name="Rose J.J.A."/>
            <person name="Ratcliffe J."/>
            <person name="Seviour R.J."/>
            <person name="Petrovski S."/>
        </authorList>
    </citation>
    <scope>NUCLEOTIDE SEQUENCE</scope>
    <source>
        <strain evidence="2">CON9</strain>
    </source>
</reference>
<name>A0ABX6IEF2_9ACTN</name>
<dbReference type="Proteomes" id="UP001059836">
    <property type="component" value="Chromosome"/>
</dbReference>
<keyword evidence="3" id="KW-1185">Reference proteome</keyword>
<feature type="region of interest" description="Disordered" evidence="1">
    <location>
        <begin position="69"/>
        <end position="91"/>
    </location>
</feature>
<proteinExistence type="predicted"/>
<organism evidence="2 3">
    <name type="scientific">Gordonia pseudamarae</name>
    <dbReference type="NCBI Taxonomy" id="2831662"/>
    <lineage>
        <taxon>Bacteria</taxon>
        <taxon>Bacillati</taxon>
        <taxon>Actinomycetota</taxon>
        <taxon>Actinomycetes</taxon>
        <taxon>Mycobacteriales</taxon>
        <taxon>Gordoniaceae</taxon>
        <taxon>Gordonia</taxon>
    </lineage>
</organism>
<evidence type="ECO:0000313" key="2">
    <source>
        <dbReference type="EMBL" id="QHN34215.1"/>
    </source>
</evidence>
<sequence length="91" mass="10305">MEEPIEQLPQADWVDQDLLTRELAGSLLDDEIAAEHDRIARHDSGAGGEDIVMSRADMVRRVTAMEAIRDDYEQTRQHDHRPDGKGDNGEH</sequence>
<dbReference type="EMBL" id="CP045809">
    <property type="protein sequence ID" value="QHN34215.1"/>
    <property type="molecule type" value="Genomic_DNA"/>
</dbReference>